<protein>
    <recommendedName>
        <fullName evidence="4">Steroid 5-alpha reductase C-terminal domain-containing protein</fullName>
    </recommendedName>
</protein>
<dbReference type="InterPro" id="IPR010721">
    <property type="entry name" value="UstE-like"/>
</dbReference>
<reference evidence="2" key="1">
    <citation type="submission" date="2012-02" db="EMBL/GenBank/DDBJ databases">
        <title>Whole genome shotgun sequence of Gordonia otitidis NBRC 100426.</title>
        <authorList>
            <person name="Yoshida I."/>
            <person name="Hosoyama A."/>
            <person name="Tsuchikane K."/>
            <person name="Katsumata H."/>
            <person name="Yamazaki S."/>
            <person name="Fujita N."/>
        </authorList>
    </citation>
    <scope>NUCLEOTIDE SEQUENCE [LARGE SCALE GENOMIC DNA]</scope>
    <source>
        <strain evidence="2">NBRC 100426</strain>
    </source>
</reference>
<keyword evidence="3" id="KW-1185">Reference proteome</keyword>
<organism evidence="2 3">
    <name type="scientific">Gordonia otitidis (strain DSM 44809 / CCUG 52243 / JCM 12355 / NBRC 100426 / IFM 10032)</name>
    <dbReference type="NCBI Taxonomy" id="1108044"/>
    <lineage>
        <taxon>Bacteria</taxon>
        <taxon>Bacillati</taxon>
        <taxon>Actinomycetota</taxon>
        <taxon>Actinomycetes</taxon>
        <taxon>Mycobacteriales</taxon>
        <taxon>Gordoniaceae</taxon>
        <taxon>Gordonia</taxon>
    </lineage>
</organism>
<accession>H5TJM8</accession>
<feature type="transmembrane region" description="Helical" evidence="1">
    <location>
        <begin position="218"/>
        <end position="235"/>
    </location>
</feature>
<dbReference type="GO" id="GO:0016020">
    <property type="term" value="C:membrane"/>
    <property type="evidence" value="ECO:0007669"/>
    <property type="project" value="TreeGrafter"/>
</dbReference>
<dbReference type="Proteomes" id="UP000005038">
    <property type="component" value="Unassembled WGS sequence"/>
</dbReference>
<feature type="transmembrane region" description="Helical" evidence="1">
    <location>
        <begin position="86"/>
        <end position="106"/>
    </location>
</feature>
<dbReference type="PANTHER" id="PTHR32251">
    <property type="entry name" value="3-OXO-5-ALPHA-STEROID 4-DEHYDROGENASE"/>
    <property type="match status" value="1"/>
</dbReference>
<comment type="caution">
    <text evidence="2">The sequence shown here is derived from an EMBL/GenBank/DDBJ whole genome shotgun (WGS) entry which is preliminary data.</text>
</comment>
<dbReference type="EMBL" id="BAFB01000077">
    <property type="protein sequence ID" value="GAB33686.1"/>
    <property type="molecule type" value="Genomic_DNA"/>
</dbReference>
<keyword evidence="1" id="KW-0472">Membrane</keyword>
<feature type="transmembrane region" description="Helical" evidence="1">
    <location>
        <begin position="166"/>
        <end position="188"/>
    </location>
</feature>
<dbReference type="Gene3D" id="1.20.120.1630">
    <property type="match status" value="1"/>
</dbReference>
<dbReference type="STRING" id="1108044.GOOTI_077_00070"/>
<keyword evidence="1" id="KW-1133">Transmembrane helix</keyword>
<name>H5TJM8_GORO1</name>
<feature type="transmembrane region" description="Helical" evidence="1">
    <location>
        <begin position="29"/>
        <end position="49"/>
    </location>
</feature>
<gene>
    <name evidence="2" type="ORF">GOOTI_077_00070</name>
</gene>
<dbReference type="Pfam" id="PF06966">
    <property type="entry name" value="DUF1295"/>
    <property type="match status" value="1"/>
</dbReference>
<dbReference type="PANTHER" id="PTHR32251:SF23">
    <property type="entry name" value="3-OXO-5-ALPHA-STEROID 4-DEHYDROGENASE (DUF1295)"/>
    <property type="match status" value="1"/>
</dbReference>
<keyword evidence="1" id="KW-0812">Transmembrane</keyword>
<feature type="transmembrane region" description="Helical" evidence="1">
    <location>
        <begin position="132"/>
        <end position="160"/>
    </location>
</feature>
<evidence type="ECO:0008006" key="4">
    <source>
        <dbReference type="Google" id="ProtNLM"/>
    </source>
</evidence>
<evidence type="ECO:0000313" key="3">
    <source>
        <dbReference type="Proteomes" id="UP000005038"/>
    </source>
</evidence>
<evidence type="ECO:0000313" key="2">
    <source>
        <dbReference type="EMBL" id="GAB33686.1"/>
    </source>
</evidence>
<feature type="transmembrane region" description="Helical" evidence="1">
    <location>
        <begin position="241"/>
        <end position="262"/>
    </location>
</feature>
<proteinExistence type="predicted"/>
<evidence type="ECO:0000256" key="1">
    <source>
        <dbReference type="SAM" id="Phobius"/>
    </source>
</evidence>
<dbReference type="AlphaFoldDB" id="H5TJM8"/>
<feature type="transmembrane region" description="Helical" evidence="1">
    <location>
        <begin position="56"/>
        <end position="74"/>
    </location>
</feature>
<sequence>MSLAVIAAAYVVALAVAVAWLTWGPSVGQLWADTLIADVLATLVIFVVSRTVGNSSCYDAYWSVVPVFLLLYWWLEGDARHAGGPARWRCALLAIVVVIWAVRLTVNWWRSFPGLVHEDWRYPLLRQRAGRLAFLADLFAIHLIPTLQVFLAMVPAYVALTRPDDGLVWLSVVAFVVGLGAVALESAADRQLRLFRRTSEPGQTIDVGVWAWSRHPNYFGEFMFWVSVLLFGIAAAPADAWWLWLGAAAMLGMFLGASIPMMEQRSLERRASYAAVIERVPMFVPLPPKGIRAVDDSQPAK</sequence>